<dbReference type="Gene3D" id="1.25.60.10">
    <property type="entry name" value="MgtE N-terminal domain-like"/>
    <property type="match status" value="1"/>
</dbReference>
<accession>A0ABS2WQA9</accession>
<evidence type="ECO:0000313" key="12">
    <source>
        <dbReference type="Proteomes" id="UP000703590"/>
    </source>
</evidence>
<dbReference type="SUPFAM" id="SSF158791">
    <property type="entry name" value="MgtE N-terminal domain-like"/>
    <property type="match status" value="1"/>
</dbReference>
<keyword evidence="12" id="KW-1185">Reference proteome</keyword>
<dbReference type="Pfam" id="PF00571">
    <property type="entry name" value="CBS"/>
    <property type="match status" value="1"/>
</dbReference>
<evidence type="ECO:0000313" key="11">
    <source>
        <dbReference type="EMBL" id="MBN2963867.1"/>
    </source>
</evidence>
<dbReference type="InterPro" id="IPR006667">
    <property type="entry name" value="SLC41_membr_dom"/>
</dbReference>
<dbReference type="PANTHER" id="PTHR43773:SF1">
    <property type="entry name" value="MAGNESIUM TRANSPORTER MGTE"/>
    <property type="match status" value="1"/>
</dbReference>
<evidence type="ECO:0000256" key="9">
    <source>
        <dbReference type="RuleBase" id="RU362011"/>
    </source>
</evidence>
<dbReference type="PANTHER" id="PTHR43773">
    <property type="entry name" value="MAGNESIUM TRANSPORTER MGTE"/>
    <property type="match status" value="1"/>
</dbReference>
<feature type="transmembrane region" description="Helical" evidence="9">
    <location>
        <begin position="293"/>
        <end position="313"/>
    </location>
</feature>
<keyword evidence="7 9" id="KW-0472">Membrane</keyword>
<dbReference type="Pfam" id="PF01769">
    <property type="entry name" value="MgtE"/>
    <property type="match status" value="1"/>
</dbReference>
<keyword evidence="6 9" id="KW-1133">Transmembrane helix</keyword>
<feature type="transmembrane region" description="Helical" evidence="9">
    <location>
        <begin position="319"/>
        <end position="346"/>
    </location>
</feature>
<proteinExistence type="inferred from homology"/>
<dbReference type="InterPro" id="IPR038076">
    <property type="entry name" value="MgtE_N_sf"/>
</dbReference>
<name>A0ABS2WQA9_9BACT</name>
<keyword evidence="4 9" id="KW-0812">Transmembrane</keyword>
<keyword evidence="9" id="KW-1003">Cell membrane</keyword>
<keyword evidence="3 9" id="KW-0813">Transport</keyword>
<evidence type="ECO:0000256" key="4">
    <source>
        <dbReference type="ARBA" id="ARBA00022692"/>
    </source>
</evidence>
<dbReference type="CDD" id="cd04606">
    <property type="entry name" value="CBS_pair_Mg_transporter"/>
    <property type="match status" value="1"/>
</dbReference>
<evidence type="ECO:0000256" key="5">
    <source>
        <dbReference type="ARBA" id="ARBA00022842"/>
    </source>
</evidence>
<dbReference type="InterPro" id="IPR046342">
    <property type="entry name" value="CBS_dom_sf"/>
</dbReference>
<dbReference type="SUPFAM" id="SSF161093">
    <property type="entry name" value="MgtE membrane domain-like"/>
    <property type="match status" value="1"/>
</dbReference>
<feature type="transmembrane region" description="Helical" evidence="9">
    <location>
        <begin position="395"/>
        <end position="420"/>
    </location>
</feature>
<evidence type="ECO:0000256" key="1">
    <source>
        <dbReference type="ARBA" id="ARBA00004141"/>
    </source>
</evidence>
<evidence type="ECO:0000256" key="3">
    <source>
        <dbReference type="ARBA" id="ARBA00022448"/>
    </source>
</evidence>
<comment type="similarity">
    <text evidence="2 9">Belongs to the SLC41A transporter family.</text>
</comment>
<dbReference type="RefSeq" id="WP_205458404.1">
    <property type="nucleotide sequence ID" value="NZ_JAFHKK010000005.1"/>
</dbReference>
<comment type="caution">
    <text evidence="11">The sequence shown here is derived from an EMBL/GenBank/DDBJ whole genome shotgun (WGS) entry which is preliminary data.</text>
</comment>
<dbReference type="Pfam" id="PF03448">
    <property type="entry name" value="MgtE_N"/>
    <property type="match status" value="1"/>
</dbReference>
<keyword evidence="5 9" id="KW-0460">Magnesium</keyword>
<feature type="transmembrane region" description="Helical" evidence="9">
    <location>
        <begin position="367"/>
        <end position="389"/>
    </location>
</feature>
<dbReference type="InterPro" id="IPR000644">
    <property type="entry name" value="CBS_dom"/>
</dbReference>
<dbReference type="Gene3D" id="1.10.357.20">
    <property type="entry name" value="SLC41 divalent cation transporters, integral membrane domain"/>
    <property type="match status" value="1"/>
</dbReference>
<reference evidence="12" key="1">
    <citation type="submission" date="2021-02" db="EMBL/GenBank/DDBJ databases">
        <title>Sulfurospirillum tamanensis sp. nov.</title>
        <authorList>
            <person name="Merkel A.Y."/>
        </authorList>
    </citation>
    <scope>NUCLEOTIDE SEQUENCE [LARGE SCALE GENOMIC DNA]</scope>
    <source>
        <strain evidence="12">T05b</strain>
    </source>
</reference>
<dbReference type="InterPro" id="IPR036739">
    <property type="entry name" value="SLC41_membr_dom_sf"/>
</dbReference>
<evidence type="ECO:0000256" key="2">
    <source>
        <dbReference type="ARBA" id="ARBA00009749"/>
    </source>
</evidence>
<comment type="subcellular location">
    <subcellularLocation>
        <location evidence="9">Cell membrane</location>
        <topology evidence="9">Multi-pass membrane protein</topology>
    </subcellularLocation>
    <subcellularLocation>
        <location evidence="1">Membrane</location>
        <topology evidence="1">Multi-pass membrane protein</topology>
    </subcellularLocation>
</comment>
<dbReference type="Proteomes" id="UP000703590">
    <property type="component" value="Unassembled WGS sequence"/>
</dbReference>
<dbReference type="Gene3D" id="3.10.580.10">
    <property type="entry name" value="CBS-domain"/>
    <property type="match status" value="1"/>
</dbReference>
<reference evidence="11 12" key="2">
    <citation type="submission" date="2021-02" db="EMBL/GenBank/DDBJ databases">
        <title>Sulfurospirillum tamanensis sp. nov.</title>
        <authorList>
            <person name="Frolova A."/>
            <person name="Merkel A."/>
            <person name="Slobodkin A."/>
        </authorList>
    </citation>
    <scope>NUCLEOTIDE SEQUENCE [LARGE SCALE GENOMIC DNA]</scope>
    <source>
        <strain evidence="11 12">T05b</strain>
    </source>
</reference>
<feature type="transmembrane region" description="Helical" evidence="9">
    <location>
        <begin position="432"/>
        <end position="455"/>
    </location>
</feature>
<comment type="function">
    <text evidence="9">Acts as a magnesium transporter.</text>
</comment>
<comment type="subunit">
    <text evidence="9">Homodimer.</text>
</comment>
<gene>
    <name evidence="11" type="primary">mgtE</name>
    <name evidence="11" type="ORF">JWV37_03655</name>
</gene>
<dbReference type="InterPro" id="IPR006669">
    <property type="entry name" value="MgtE_transporter"/>
</dbReference>
<keyword evidence="9" id="KW-0479">Metal-binding</keyword>
<organism evidence="11 12">
    <name type="scientific">Sulfurospirillum tamanense</name>
    <dbReference type="NCBI Taxonomy" id="2813362"/>
    <lineage>
        <taxon>Bacteria</taxon>
        <taxon>Pseudomonadati</taxon>
        <taxon>Campylobacterota</taxon>
        <taxon>Epsilonproteobacteria</taxon>
        <taxon>Campylobacterales</taxon>
        <taxon>Sulfurospirillaceae</taxon>
        <taxon>Sulfurospirillum</taxon>
    </lineage>
</organism>
<dbReference type="PROSITE" id="PS51371">
    <property type="entry name" value="CBS"/>
    <property type="match status" value="1"/>
</dbReference>
<dbReference type="InterPro" id="IPR006668">
    <property type="entry name" value="Mg_transptr_MgtE_intracell_dom"/>
</dbReference>
<dbReference type="NCBIfam" id="TIGR00400">
    <property type="entry name" value="mgtE"/>
    <property type="match status" value="1"/>
</dbReference>
<dbReference type="SMART" id="SM00924">
    <property type="entry name" value="MgtE_N"/>
    <property type="match status" value="1"/>
</dbReference>
<evidence type="ECO:0000256" key="6">
    <source>
        <dbReference type="ARBA" id="ARBA00022989"/>
    </source>
</evidence>
<dbReference type="SUPFAM" id="SSF54631">
    <property type="entry name" value="CBS-domain pair"/>
    <property type="match status" value="1"/>
</dbReference>
<evidence type="ECO:0000259" key="10">
    <source>
        <dbReference type="PROSITE" id="PS51371"/>
    </source>
</evidence>
<feature type="domain" description="CBS" evidence="10">
    <location>
        <begin position="210"/>
        <end position="267"/>
    </location>
</feature>
<sequence>MAKLKDLKHSQEIIESYLQDDLDQELSPAELARHLRHVHKSDVDLFIDYVKQLSSESLGDVAIELPDHILKDVIEEISPEQLKDAIEELESDDATDLLQNIEDINEEKAQELFDSLDDEYQEDIKRLRRYDDEEAGAYMQTEVFVAKVEEKISDAIARLKQMKEEGEIENIYRLFVVDDYETLRFSIPLEDLITSDFSLTFKALVEKAPEDEYQPIFARDDDTIDSVIETVENYDLSVVPVIDYQGRLVGRITADDIHDIIQENATEQIYNLAGVNDEAEEENTLFEAGKSRAMWLFLNLFTAIVASLVIGIFDETIQAYVALAVLMPIVASMGGNAGTQTLTVTVRQLALGDIDFQNAKSTIVKEVSIAGINGVIFALVMGAIAFLWFHEAMLGVVIGLSMVINLLCAGLFGALIPLTLKRLDIDPAVGSTVLLTTVTDVVGFFSFLGLAQWILLG</sequence>
<protein>
    <recommendedName>
        <fullName evidence="9">Magnesium transporter MgtE</fullName>
    </recommendedName>
</protein>
<evidence type="ECO:0000256" key="8">
    <source>
        <dbReference type="PROSITE-ProRule" id="PRU00703"/>
    </source>
</evidence>
<keyword evidence="8" id="KW-0129">CBS domain</keyword>
<dbReference type="EMBL" id="JAFHKK010000005">
    <property type="protein sequence ID" value="MBN2963867.1"/>
    <property type="molecule type" value="Genomic_DNA"/>
</dbReference>
<evidence type="ECO:0000256" key="7">
    <source>
        <dbReference type="ARBA" id="ARBA00023136"/>
    </source>
</evidence>
<reference evidence="11 12" key="3">
    <citation type="submission" date="2021-02" db="EMBL/GenBank/DDBJ databases">
        <authorList>
            <person name="Merkel A.Y."/>
        </authorList>
    </citation>
    <scope>NUCLEOTIDE SEQUENCE [LARGE SCALE GENOMIC DNA]</scope>
    <source>
        <strain evidence="11 12">T05b</strain>
    </source>
</reference>